<reference evidence="1" key="1">
    <citation type="submission" date="2019-06" db="EMBL/GenBank/DDBJ databases">
        <title>Methanoculleus strain from Tamsui River, Taipei, Taiwan.</title>
        <authorList>
            <person name="You Y.-T."/>
            <person name="Chen S.-C."/>
            <person name="Lai S.-J."/>
            <person name="Lee Y.-C."/>
            <person name="Lai M.-C."/>
        </authorList>
    </citation>
    <scope>NUCLEOTIDE SEQUENCE</scope>
    <source>
        <strain evidence="1">Afa-1</strain>
    </source>
</reference>
<name>A0A9E5DF86_9EURY</name>
<keyword evidence="2" id="KW-1185">Reference proteome</keyword>
<sequence>MIRYLSDPRANAGTPGLWRTVSNDPRELISPFALTRIETGRGSNVEIAAIRPGTEDERLYEGDLDVAATLLWRAGQRFGCRAERKTLYWALFEFCALARRQAAARGEL</sequence>
<accession>A0A9E5DF86</accession>
<proteinExistence type="predicted"/>
<organism evidence="1 2">
    <name type="scientific">Methanoculleus formosensis</name>
    <dbReference type="NCBI Taxonomy" id="2590886"/>
    <lineage>
        <taxon>Archaea</taxon>
        <taxon>Methanobacteriati</taxon>
        <taxon>Methanobacteriota</taxon>
        <taxon>Stenosarchaea group</taxon>
        <taxon>Methanomicrobia</taxon>
        <taxon>Methanomicrobiales</taxon>
        <taxon>Methanomicrobiaceae</taxon>
        <taxon>Methanoculleus</taxon>
    </lineage>
</organism>
<comment type="caution">
    <text evidence="1">The sequence shown here is derived from an EMBL/GenBank/DDBJ whole genome shotgun (WGS) entry which is preliminary data.</text>
</comment>
<dbReference type="RefSeq" id="WP_261596990.1">
    <property type="nucleotide sequence ID" value="NZ_VHLL01000002.1"/>
</dbReference>
<evidence type="ECO:0000313" key="1">
    <source>
        <dbReference type="EMBL" id="MCT8336926.1"/>
    </source>
</evidence>
<dbReference type="AlphaFoldDB" id="A0A9E5DF86"/>
<evidence type="ECO:0000313" key="2">
    <source>
        <dbReference type="Proteomes" id="UP001065682"/>
    </source>
</evidence>
<dbReference type="Proteomes" id="UP001065682">
    <property type="component" value="Unassembled WGS sequence"/>
</dbReference>
<dbReference type="EMBL" id="VHLL01000002">
    <property type="protein sequence ID" value="MCT8336926.1"/>
    <property type="molecule type" value="Genomic_DNA"/>
</dbReference>
<gene>
    <name evidence="1" type="ORF">FKB36_05310</name>
</gene>
<protein>
    <submittedName>
        <fullName evidence="1">Uncharacterized protein</fullName>
    </submittedName>
</protein>